<dbReference type="Pfam" id="PF07591">
    <property type="entry name" value="PT-HINT"/>
    <property type="match status" value="1"/>
</dbReference>
<dbReference type="GO" id="GO:0016539">
    <property type="term" value="P:intein-mediated protein splicing"/>
    <property type="evidence" value="ECO:0007669"/>
    <property type="project" value="InterPro"/>
</dbReference>
<accession>A0A0K1E854</accession>
<dbReference type="AlphaFoldDB" id="A0A0K1E854"/>
<sequence length="363" mass="40144">MKRGSTTKALVCCAVTCASLSMSPDAAQADTLVILHQRCSHDSLDAAKAEQRVEWARKCALTRNTKGPSSWIPTEMYAANGVELKEYRDEGLVGRRYTGGTSRYINTTFRTTLFDELGGTSQTTDALMFFKWTKVPAKKRARPLYPTFGSNPNVSLGKTLKPNAGLTNCNLYDDKGVATSTFYVNGYCESSCYTPEQEVLFPDGYQRIDVAVDALRPTMITLTPDATLDDLQFMESPVDSYTAELRDTDHVIFEIVAESGGRLRLTDQHPVILGDGKLVQARALKVGDTLLREDGALDPITSVEVRDHHGKVYNLRPKTTDRVSNLLIAQGYVVGSSRYQNDDIGYVNRTILTEHIPEALIPE</sequence>
<evidence type="ECO:0000313" key="3">
    <source>
        <dbReference type="Proteomes" id="UP000067626"/>
    </source>
</evidence>
<dbReference type="SUPFAM" id="SSF51294">
    <property type="entry name" value="Hedgehog/intein (Hint) domain"/>
    <property type="match status" value="1"/>
</dbReference>
<dbReference type="PROSITE" id="PS50817">
    <property type="entry name" value="INTEIN_N_TER"/>
    <property type="match status" value="1"/>
</dbReference>
<reference evidence="2 3" key="1">
    <citation type="submission" date="2015-07" db="EMBL/GenBank/DDBJ databases">
        <title>Genome analysis of myxobacterium Chondromyces crocatus Cm c5 reveals a high potential for natural compound synthesis and the genetic basis for the loss of fruiting body formation.</title>
        <authorList>
            <person name="Zaburannyi N."/>
            <person name="Bunk B."/>
            <person name="Maier J."/>
            <person name="Overmann J."/>
            <person name="Mueller R."/>
        </authorList>
    </citation>
    <scope>NUCLEOTIDE SEQUENCE [LARGE SCALE GENOMIC DNA]</scope>
    <source>
        <strain evidence="2 3">Cm c5</strain>
    </source>
</reference>
<evidence type="ECO:0000313" key="2">
    <source>
        <dbReference type="EMBL" id="AKT36753.1"/>
    </source>
</evidence>
<dbReference type="InterPro" id="IPR036844">
    <property type="entry name" value="Hint_dom_sf"/>
</dbReference>
<dbReference type="OrthoDB" id="5379915at2"/>
<protein>
    <submittedName>
        <fullName evidence="2">Cell surface protein</fullName>
    </submittedName>
</protein>
<dbReference type="STRING" id="52.CMC5_008740"/>
<dbReference type="Proteomes" id="UP000067626">
    <property type="component" value="Chromosome"/>
</dbReference>
<feature type="chain" id="PRO_5005459016" evidence="1">
    <location>
        <begin position="30"/>
        <end position="363"/>
    </location>
</feature>
<proteinExistence type="predicted"/>
<evidence type="ECO:0000256" key="1">
    <source>
        <dbReference type="SAM" id="SignalP"/>
    </source>
</evidence>
<dbReference type="Gene3D" id="2.170.16.10">
    <property type="entry name" value="Hedgehog/Intein (Hint) domain"/>
    <property type="match status" value="1"/>
</dbReference>
<organism evidence="2 3">
    <name type="scientific">Chondromyces crocatus</name>
    <dbReference type="NCBI Taxonomy" id="52"/>
    <lineage>
        <taxon>Bacteria</taxon>
        <taxon>Pseudomonadati</taxon>
        <taxon>Myxococcota</taxon>
        <taxon>Polyangia</taxon>
        <taxon>Polyangiales</taxon>
        <taxon>Polyangiaceae</taxon>
        <taxon>Chondromyces</taxon>
    </lineage>
</organism>
<dbReference type="InterPro" id="IPR006141">
    <property type="entry name" value="Intein_N"/>
</dbReference>
<dbReference type="CDD" id="cd00081">
    <property type="entry name" value="Hint"/>
    <property type="match status" value="1"/>
</dbReference>
<keyword evidence="1" id="KW-0732">Signal</keyword>
<dbReference type="EMBL" id="CP012159">
    <property type="protein sequence ID" value="AKT36753.1"/>
    <property type="molecule type" value="Genomic_DNA"/>
</dbReference>
<keyword evidence="3" id="KW-1185">Reference proteome</keyword>
<feature type="signal peptide" evidence="1">
    <location>
        <begin position="1"/>
        <end position="29"/>
    </location>
</feature>
<dbReference type="KEGG" id="ccro:CMC5_008740"/>
<name>A0A0K1E854_CHOCO</name>
<gene>
    <name evidence="2" type="ORF">CMC5_008740</name>
</gene>